<keyword evidence="2" id="KW-1185">Reference proteome</keyword>
<accession>A0ABT7E503</accession>
<dbReference type="SUPFAM" id="SSF52540">
    <property type="entry name" value="P-loop containing nucleoside triphosphate hydrolases"/>
    <property type="match status" value="1"/>
</dbReference>
<reference evidence="1 2" key="1">
    <citation type="submission" date="2023-05" db="EMBL/GenBank/DDBJ databases">
        <title>Rombocin, a short stable natural nisin variant, displays selective antimicrobial activity against Listeria monocytogenes and employs dual mode of action to kill target bacterial strains.</title>
        <authorList>
            <person name="Wambui J."/>
            <person name="Stephan R."/>
            <person name="Kuipers O.P."/>
        </authorList>
    </citation>
    <scope>NUCLEOTIDE SEQUENCE [LARGE SCALE GENOMIC DNA]</scope>
    <source>
        <strain evidence="1 2">RC002</strain>
    </source>
</reference>
<dbReference type="Proteomes" id="UP001301012">
    <property type="component" value="Unassembled WGS sequence"/>
</dbReference>
<dbReference type="PANTHER" id="PTHR11361">
    <property type="entry name" value="DNA MISMATCH REPAIR PROTEIN MUTS FAMILY MEMBER"/>
    <property type="match status" value="1"/>
</dbReference>
<dbReference type="Gene3D" id="3.40.50.300">
    <property type="entry name" value="P-loop containing nucleotide triphosphate hydrolases"/>
    <property type="match status" value="1"/>
</dbReference>
<dbReference type="EMBL" id="JASKYM010000001">
    <property type="protein sequence ID" value="MDK2562010.1"/>
    <property type="molecule type" value="Genomic_DNA"/>
</dbReference>
<dbReference type="PANTHER" id="PTHR11361:SF14">
    <property type="entry name" value="DNA MISMATCH REPAIR PROTEIN MUTS, TYPE 2"/>
    <property type="match status" value="1"/>
</dbReference>
<name>A0ABT7E503_9FIRM</name>
<sequence length="274" mass="32276">MLGKELDYIELIKLSILENKFIFDEIQYTFCKIKDIKNTLKRIQNKGILDEIELFEIKNFAIQNNEIFKNYKRLNLNIDYIKFRDLDKIITLLDPDNLKLPTFQIYDSYSNELKKIRTIKSTIENEIFKESNEKKIQQLKAERLEIVVKEEKESLQIRKNISDELFNYIDDINQDIKVIGKLDFLIAKVNLAQKYGGIKPHINTKNQIYFKDVINPSMVELLLKENKTYMPISMDINKKITLISGANMGGKSVSMKNIELNLYLFQCGFYVFAK</sequence>
<evidence type="ECO:0000313" key="1">
    <source>
        <dbReference type="EMBL" id="MDK2562010.1"/>
    </source>
</evidence>
<protein>
    <recommendedName>
        <fullName evidence="3">DNA mismatch repair protein MutS</fullName>
    </recommendedName>
</protein>
<dbReference type="RefSeq" id="WP_284130998.1">
    <property type="nucleotide sequence ID" value="NZ_JASKYM010000001.1"/>
</dbReference>
<dbReference type="InterPro" id="IPR036187">
    <property type="entry name" value="DNA_mismatch_repair_MutS_sf"/>
</dbReference>
<evidence type="ECO:0008006" key="3">
    <source>
        <dbReference type="Google" id="ProtNLM"/>
    </source>
</evidence>
<dbReference type="InterPro" id="IPR027417">
    <property type="entry name" value="P-loop_NTPase"/>
</dbReference>
<dbReference type="SUPFAM" id="SSF48334">
    <property type="entry name" value="DNA repair protein MutS, domain III"/>
    <property type="match status" value="1"/>
</dbReference>
<gene>
    <name evidence="1" type="ORF">QOZ84_00500</name>
</gene>
<organism evidence="1 2">
    <name type="scientific">Romboutsia sedimentorum</name>
    <dbReference type="NCBI Taxonomy" id="1368474"/>
    <lineage>
        <taxon>Bacteria</taxon>
        <taxon>Bacillati</taxon>
        <taxon>Bacillota</taxon>
        <taxon>Clostridia</taxon>
        <taxon>Peptostreptococcales</taxon>
        <taxon>Peptostreptococcaceae</taxon>
        <taxon>Romboutsia</taxon>
    </lineage>
</organism>
<proteinExistence type="predicted"/>
<evidence type="ECO:0000313" key="2">
    <source>
        <dbReference type="Proteomes" id="UP001301012"/>
    </source>
</evidence>
<dbReference type="InterPro" id="IPR045076">
    <property type="entry name" value="MutS"/>
</dbReference>
<comment type="caution">
    <text evidence="1">The sequence shown here is derived from an EMBL/GenBank/DDBJ whole genome shotgun (WGS) entry which is preliminary data.</text>
</comment>